<dbReference type="EMBL" id="LGSI01000071">
    <property type="protein sequence ID" value="OCR21982.1"/>
    <property type="molecule type" value="Genomic_DNA"/>
</dbReference>
<feature type="region of interest" description="Disordered" evidence="1">
    <location>
        <begin position="94"/>
        <end position="142"/>
    </location>
</feature>
<evidence type="ECO:0000259" key="3">
    <source>
        <dbReference type="Pfam" id="PF13511"/>
    </source>
</evidence>
<feature type="compositionally biased region" description="Pro residues" evidence="1">
    <location>
        <begin position="52"/>
        <end position="62"/>
    </location>
</feature>
<dbReference type="GO" id="GO:0016740">
    <property type="term" value="F:transferase activity"/>
    <property type="evidence" value="ECO:0007669"/>
    <property type="project" value="UniProtKB-KW"/>
</dbReference>
<keyword evidence="4" id="KW-0808">Transferase</keyword>
<gene>
    <name evidence="4" type="ORF">AFK24_26395</name>
</gene>
<feature type="compositionally biased region" description="Low complexity" evidence="1">
    <location>
        <begin position="37"/>
        <end position="47"/>
    </location>
</feature>
<protein>
    <submittedName>
        <fullName evidence="4">Glycosyltransferase</fullName>
    </submittedName>
</protein>
<feature type="domain" description="DUF4124" evidence="3">
    <location>
        <begin position="12"/>
        <end position="63"/>
    </location>
</feature>
<reference evidence="4 5" key="1">
    <citation type="submission" date="2015-07" db="EMBL/GenBank/DDBJ databases">
        <title>Draft genome sequence of a diazotrophic, plant growth-promoting rhizobacterium of the Pseudomonas syringae complex.</title>
        <authorList>
            <person name="Patten C.L."/>
            <person name="Jeong H."/>
        </authorList>
    </citation>
    <scope>NUCLEOTIDE SEQUENCE [LARGE SCALE GENOMIC DNA]</scope>
    <source>
        <strain evidence="4 5">GR12-2</strain>
    </source>
</reference>
<feature type="signal peptide" evidence="2">
    <location>
        <begin position="1"/>
        <end position="20"/>
    </location>
</feature>
<evidence type="ECO:0000256" key="1">
    <source>
        <dbReference type="SAM" id="MobiDB-lite"/>
    </source>
</evidence>
<keyword evidence="2" id="KW-0732">Signal</keyword>
<evidence type="ECO:0000313" key="5">
    <source>
        <dbReference type="Proteomes" id="UP000093104"/>
    </source>
</evidence>
<feature type="region of interest" description="Disordered" evidence="1">
    <location>
        <begin position="37"/>
        <end position="73"/>
    </location>
</feature>
<dbReference type="RefSeq" id="WP_065836055.1">
    <property type="nucleotide sequence ID" value="NZ_LGSI01000071.1"/>
</dbReference>
<sequence length="142" mass="15561">MRSVIFSALLVLAIGNTSQAAQIFKWVDAQGVTHFDAQPPAGQAAQQINTAQPPPASAPATPPVDVDGAAQQRAIDKKVKKQIATEEAKRKENCTKLRTNLAQLQNNPRVREQVEGETKRLSEDERQDRISETQKAIEDFCG</sequence>
<dbReference type="Pfam" id="PF13511">
    <property type="entry name" value="DUF4124"/>
    <property type="match status" value="1"/>
</dbReference>
<dbReference type="InterPro" id="IPR025392">
    <property type="entry name" value="DUF4124"/>
</dbReference>
<comment type="caution">
    <text evidence="4">The sequence shown here is derived from an EMBL/GenBank/DDBJ whole genome shotgun (WGS) entry which is preliminary data.</text>
</comment>
<feature type="compositionally biased region" description="Polar residues" evidence="1">
    <location>
        <begin position="96"/>
        <end position="108"/>
    </location>
</feature>
<dbReference type="OrthoDB" id="7068596at2"/>
<organism evidence="4 5">
    <name type="scientific">Pseudomonas syringae</name>
    <dbReference type="NCBI Taxonomy" id="317"/>
    <lineage>
        <taxon>Bacteria</taxon>
        <taxon>Pseudomonadati</taxon>
        <taxon>Pseudomonadota</taxon>
        <taxon>Gammaproteobacteria</taxon>
        <taxon>Pseudomonadales</taxon>
        <taxon>Pseudomonadaceae</taxon>
        <taxon>Pseudomonas</taxon>
    </lineage>
</organism>
<accession>A0A1C7YW89</accession>
<proteinExistence type="predicted"/>
<dbReference type="PATRIC" id="fig|317.243.peg.1353"/>
<name>A0A1C7YW89_PSESX</name>
<dbReference type="Proteomes" id="UP000093104">
    <property type="component" value="Unassembled WGS sequence"/>
</dbReference>
<feature type="compositionally biased region" description="Basic and acidic residues" evidence="1">
    <location>
        <begin position="109"/>
        <end position="142"/>
    </location>
</feature>
<feature type="chain" id="PRO_5008891872" evidence="2">
    <location>
        <begin position="21"/>
        <end position="142"/>
    </location>
</feature>
<dbReference type="AlphaFoldDB" id="A0A1C7YW89"/>
<evidence type="ECO:0000256" key="2">
    <source>
        <dbReference type="SAM" id="SignalP"/>
    </source>
</evidence>
<evidence type="ECO:0000313" key="4">
    <source>
        <dbReference type="EMBL" id="OCR21982.1"/>
    </source>
</evidence>